<feature type="signal peptide" evidence="1">
    <location>
        <begin position="1"/>
        <end position="31"/>
    </location>
</feature>
<evidence type="ECO:0000256" key="1">
    <source>
        <dbReference type="SAM" id="SignalP"/>
    </source>
</evidence>
<sequence length="97" mass="10643">VIAQSPAIFIPEKRAAASPLLLLLLLSLSEQVPCFRSVHRETAVKKPSSGDRPPLPSVLKLGIELEVHIIYKMPILTPKSLVMTLNFVVIIGSYRGK</sequence>
<keyword evidence="1" id="KW-0732">Signal</keyword>
<evidence type="ECO:0000313" key="2">
    <source>
        <dbReference type="EMBL" id="KAF5183919.1"/>
    </source>
</evidence>
<accession>A0A7J6VFN5</accession>
<dbReference type="AlphaFoldDB" id="A0A7J6VFN5"/>
<keyword evidence="3" id="KW-1185">Reference proteome</keyword>
<name>A0A7J6VFN5_THATH</name>
<organism evidence="2 3">
    <name type="scientific">Thalictrum thalictroides</name>
    <name type="common">Rue-anemone</name>
    <name type="synonym">Anemone thalictroides</name>
    <dbReference type="NCBI Taxonomy" id="46969"/>
    <lineage>
        <taxon>Eukaryota</taxon>
        <taxon>Viridiplantae</taxon>
        <taxon>Streptophyta</taxon>
        <taxon>Embryophyta</taxon>
        <taxon>Tracheophyta</taxon>
        <taxon>Spermatophyta</taxon>
        <taxon>Magnoliopsida</taxon>
        <taxon>Ranunculales</taxon>
        <taxon>Ranunculaceae</taxon>
        <taxon>Thalictroideae</taxon>
        <taxon>Thalictrum</taxon>
    </lineage>
</organism>
<dbReference type="EMBL" id="JABWDY010032787">
    <property type="protein sequence ID" value="KAF5183919.1"/>
    <property type="molecule type" value="Genomic_DNA"/>
</dbReference>
<reference evidence="2 3" key="1">
    <citation type="submission" date="2020-06" db="EMBL/GenBank/DDBJ databases">
        <title>Transcriptomic and genomic resources for Thalictrum thalictroides and T. hernandezii: Facilitating candidate gene discovery in an emerging model plant lineage.</title>
        <authorList>
            <person name="Arias T."/>
            <person name="Riano-Pachon D.M."/>
            <person name="Di Stilio V.S."/>
        </authorList>
    </citation>
    <scope>NUCLEOTIDE SEQUENCE [LARGE SCALE GENOMIC DNA]</scope>
    <source>
        <strain evidence="3">cv. WT478/WT964</strain>
        <tissue evidence="2">Leaves</tissue>
    </source>
</reference>
<evidence type="ECO:0000313" key="3">
    <source>
        <dbReference type="Proteomes" id="UP000554482"/>
    </source>
</evidence>
<protein>
    <submittedName>
        <fullName evidence="2">Uncharacterized protein</fullName>
    </submittedName>
</protein>
<feature type="non-terminal residue" evidence="2">
    <location>
        <position position="1"/>
    </location>
</feature>
<proteinExistence type="predicted"/>
<comment type="caution">
    <text evidence="2">The sequence shown here is derived from an EMBL/GenBank/DDBJ whole genome shotgun (WGS) entry which is preliminary data.</text>
</comment>
<gene>
    <name evidence="2" type="ORF">FRX31_026494</name>
</gene>
<dbReference type="Proteomes" id="UP000554482">
    <property type="component" value="Unassembled WGS sequence"/>
</dbReference>
<feature type="chain" id="PRO_5029527355" evidence="1">
    <location>
        <begin position="32"/>
        <end position="97"/>
    </location>
</feature>